<dbReference type="GO" id="GO:0046872">
    <property type="term" value="F:metal ion binding"/>
    <property type="evidence" value="ECO:0007669"/>
    <property type="project" value="InterPro"/>
</dbReference>
<dbReference type="InterPro" id="IPR050361">
    <property type="entry name" value="MPP/UQCRC_Complex"/>
</dbReference>
<evidence type="ECO:0008006" key="5">
    <source>
        <dbReference type="Google" id="ProtNLM"/>
    </source>
</evidence>
<dbReference type="InterPro" id="IPR011765">
    <property type="entry name" value="Pept_M16_N"/>
</dbReference>
<dbReference type="Pfam" id="PF00675">
    <property type="entry name" value="Peptidase_M16"/>
    <property type="match status" value="1"/>
</dbReference>
<feature type="domain" description="Peptidase M16 C-terminal" evidence="2">
    <location>
        <begin position="115"/>
        <end position="176"/>
    </location>
</feature>
<dbReference type="SUPFAM" id="SSF63411">
    <property type="entry name" value="LuxS/MPP-like metallohydrolase"/>
    <property type="match status" value="1"/>
</dbReference>
<evidence type="ECO:0000259" key="2">
    <source>
        <dbReference type="Pfam" id="PF05193"/>
    </source>
</evidence>
<reference evidence="3" key="1">
    <citation type="submission" date="2022-03" db="EMBL/GenBank/DDBJ databases">
        <title>A functionally conserved STORR gene fusion in Papaver species that diverged 16.8 million years ago.</title>
        <authorList>
            <person name="Catania T."/>
        </authorList>
    </citation>
    <scope>NUCLEOTIDE SEQUENCE</scope>
    <source>
        <strain evidence="3">S-191538</strain>
    </source>
</reference>
<dbReference type="Proteomes" id="UP001177140">
    <property type="component" value="Unassembled WGS sequence"/>
</dbReference>
<evidence type="ECO:0000313" key="3">
    <source>
        <dbReference type="EMBL" id="MCL7030884.1"/>
    </source>
</evidence>
<feature type="domain" description="Peptidase M16 N-terminal" evidence="1">
    <location>
        <begin position="1"/>
        <end position="109"/>
    </location>
</feature>
<gene>
    <name evidence="3" type="ORF">MKW94_006630</name>
</gene>
<dbReference type="GO" id="GO:0005739">
    <property type="term" value="C:mitochondrion"/>
    <property type="evidence" value="ECO:0007669"/>
    <property type="project" value="TreeGrafter"/>
</dbReference>
<name>A0AA41S7G8_PAPNU</name>
<evidence type="ECO:0000313" key="4">
    <source>
        <dbReference type="Proteomes" id="UP001177140"/>
    </source>
</evidence>
<protein>
    <recommendedName>
        <fullName evidence="5">Mitochondrial-processing peptidase subunit alpha</fullName>
    </recommendedName>
</protein>
<evidence type="ECO:0000259" key="1">
    <source>
        <dbReference type="Pfam" id="PF00675"/>
    </source>
</evidence>
<dbReference type="Pfam" id="PF05193">
    <property type="entry name" value="Peptidase_M16_C"/>
    <property type="match status" value="1"/>
</dbReference>
<dbReference type="EMBL" id="JAJJMA010106340">
    <property type="protein sequence ID" value="MCL7030884.1"/>
    <property type="molecule type" value="Genomic_DNA"/>
</dbReference>
<dbReference type="AlphaFoldDB" id="A0AA41S7G8"/>
<dbReference type="InterPro" id="IPR011249">
    <property type="entry name" value="Metalloenz_LuxS/M16"/>
</dbReference>
<organism evidence="3 4">
    <name type="scientific">Papaver nudicaule</name>
    <name type="common">Iceland poppy</name>
    <dbReference type="NCBI Taxonomy" id="74823"/>
    <lineage>
        <taxon>Eukaryota</taxon>
        <taxon>Viridiplantae</taxon>
        <taxon>Streptophyta</taxon>
        <taxon>Embryophyta</taxon>
        <taxon>Tracheophyta</taxon>
        <taxon>Spermatophyta</taxon>
        <taxon>Magnoliopsida</taxon>
        <taxon>Ranunculales</taxon>
        <taxon>Papaveraceae</taxon>
        <taxon>Papaveroideae</taxon>
        <taxon>Papaver</taxon>
    </lineage>
</organism>
<sequence>MAFKSTTNRSQLRIVREVEAIGGNVNASASREQMGYTYDALKTFAPRMVELLVDCVRNPVFLDWEVKEQLQKVKEDTLELKNNPHGLLLEALHSTGYTGALANPLLAPEDALDRLNGDLLEKFVAENYTAPRIVLSAYGLEHEELLSIAEPLLSDLPAVPHHTYAKPQSAYTGGEFRCHADTP</sequence>
<dbReference type="Gene3D" id="3.30.830.10">
    <property type="entry name" value="Metalloenzyme, LuxS/M16 peptidase-like"/>
    <property type="match status" value="1"/>
</dbReference>
<proteinExistence type="predicted"/>
<keyword evidence="4" id="KW-1185">Reference proteome</keyword>
<accession>A0AA41S7G8</accession>
<dbReference type="PANTHER" id="PTHR11851">
    <property type="entry name" value="METALLOPROTEASE"/>
    <property type="match status" value="1"/>
</dbReference>
<dbReference type="InterPro" id="IPR007863">
    <property type="entry name" value="Peptidase_M16_C"/>
</dbReference>
<dbReference type="PANTHER" id="PTHR11851:SF190">
    <property type="entry name" value="MITOCHONDRIAL-PROCESSING PEPTIDASE SUBUNIT ALPHA"/>
    <property type="match status" value="1"/>
</dbReference>
<comment type="caution">
    <text evidence="3">The sequence shown here is derived from an EMBL/GenBank/DDBJ whole genome shotgun (WGS) entry which is preliminary data.</text>
</comment>
<feature type="non-terminal residue" evidence="3">
    <location>
        <position position="1"/>
    </location>
</feature>